<dbReference type="EMBL" id="JAMXWF010000028">
    <property type="protein sequence ID" value="MDQ6411104.1"/>
    <property type="molecule type" value="Genomic_DNA"/>
</dbReference>
<evidence type="ECO:0000313" key="6">
    <source>
        <dbReference type="Proteomes" id="UP001242288"/>
    </source>
</evidence>
<feature type="transmembrane region" description="Helical" evidence="1">
    <location>
        <begin position="288"/>
        <end position="310"/>
    </location>
</feature>
<sequence>MQKTSTANKYATLDAIRGISAILVVLRHAPKSFGGLDFQQSYLAVDLFFVMSGFVIANAYESKLTQGRLSFAGFMRLRFIRLYPLYILGTSIGIGAVLLREHYVDCAPVASLRTLAIIFALGLFMLPSVVTSGLYPLDRPAWSLFFELIANAGYAIFHRHLTSKRLVIVAAATGSLIVVKALYSRQVDVGDHWLYVYMGLARVTFSFSVGILLYRFRSAGRRVSDLRAVAALGLSAAVLCVPSTPAGSGALAAVSIVALIPAIIHFAASFEPSTRLHRLFTWSGTISYGVYVLHVPILMACQYVLAHTLGLDLSRFPWIMVLLPGVILFVHLADRFYDAPVRAWVLARGRAKVPSNLHGFERTADS</sequence>
<feature type="transmembrane region" description="Helical" evidence="1">
    <location>
        <begin position="195"/>
        <end position="214"/>
    </location>
</feature>
<keyword evidence="1" id="KW-0472">Membrane</keyword>
<feature type="transmembrane region" description="Helical" evidence="1">
    <location>
        <begin position="316"/>
        <end position="333"/>
    </location>
</feature>
<keyword evidence="1" id="KW-0812">Transmembrane</keyword>
<dbReference type="Proteomes" id="UP001242288">
    <property type="component" value="Unassembled WGS sequence"/>
</dbReference>
<organism evidence="4 6">
    <name type="scientific">Paraburkholderia madseniana</name>
    <dbReference type="NCBI Taxonomy" id="2599607"/>
    <lineage>
        <taxon>Bacteria</taxon>
        <taxon>Pseudomonadati</taxon>
        <taxon>Pseudomonadota</taxon>
        <taxon>Betaproteobacteria</taxon>
        <taxon>Burkholderiales</taxon>
        <taxon>Burkholderiaceae</taxon>
        <taxon>Paraburkholderia</taxon>
    </lineage>
</organism>
<feature type="transmembrane region" description="Helical" evidence="1">
    <location>
        <begin position="226"/>
        <end position="244"/>
    </location>
</feature>
<evidence type="ECO:0000313" key="4">
    <source>
        <dbReference type="EMBL" id="MDQ6411104.1"/>
    </source>
</evidence>
<keyword evidence="4" id="KW-0808">Transferase</keyword>
<keyword evidence="1" id="KW-1133">Transmembrane helix</keyword>
<dbReference type="InterPro" id="IPR002656">
    <property type="entry name" value="Acyl_transf_3_dom"/>
</dbReference>
<proteinExistence type="predicted"/>
<feature type="transmembrane region" description="Helical" evidence="1">
    <location>
        <begin position="166"/>
        <end position="183"/>
    </location>
</feature>
<dbReference type="Proteomes" id="UP001209412">
    <property type="component" value="Unassembled WGS sequence"/>
</dbReference>
<keyword evidence="5" id="KW-1185">Reference proteome</keyword>
<dbReference type="PANTHER" id="PTHR23028:SF134">
    <property type="entry name" value="PUTATIVE (AFU_ORTHOLOGUE AFUA_4G08520)-RELATED"/>
    <property type="match status" value="1"/>
</dbReference>
<gene>
    <name evidence="4" type="ORF">NIE36_28435</name>
    <name evidence="3" type="ORF">OSB80_28505</name>
</gene>
<reference evidence="4" key="1">
    <citation type="submission" date="2022-06" db="EMBL/GenBank/DDBJ databases">
        <title>PHB producers.</title>
        <authorList>
            <person name="Besaury L."/>
        </authorList>
    </citation>
    <scope>NUCLEOTIDE SEQUENCE</scope>
    <source>
        <strain evidence="4 5">SEWS6</strain>
    </source>
</reference>
<dbReference type="RefSeq" id="WP_266260201.1">
    <property type="nucleotide sequence ID" value="NZ_JAMXWF010000028.1"/>
</dbReference>
<feature type="transmembrane region" description="Helical" evidence="1">
    <location>
        <begin position="80"/>
        <end position="99"/>
    </location>
</feature>
<dbReference type="InterPro" id="IPR050879">
    <property type="entry name" value="Acyltransferase_3"/>
</dbReference>
<dbReference type="Pfam" id="PF01757">
    <property type="entry name" value="Acyl_transf_3"/>
    <property type="match status" value="1"/>
</dbReference>
<protein>
    <submittedName>
        <fullName evidence="4">Acyltransferase</fullName>
    </submittedName>
</protein>
<comment type="caution">
    <text evidence="4">The sequence shown here is derived from an EMBL/GenBank/DDBJ whole genome shotgun (WGS) entry which is preliminary data.</text>
</comment>
<feature type="transmembrane region" description="Helical" evidence="1">
    <location>
        <begin position="250"/>
        <end position="268"/>
    </location>
</feature>
<dbReference type="PANTHER" id="PTHR23028">
    <property type="entry name" value="ACETYLTRANSFERASE"/>
    <property type="match status" value="1"/>
</dbReference>
<accession>A0AAP5BJA1</accession>
<evidence type="ECO:0000313" key="5">
    <source>
        <dbReference type="Proteomes" id="UP001209412"/>
    </source>
</evidence>
<feature type="domain" description="Acyltransferase 3" evidence="2">
    <location>
        <begin position="12"/>
        <end position="329"/>
    </location>
</feature>
<keyword evidence="4" id="KW-0012">Acyltransferase</keyword>
<evidence type="ECO:0000313" key="3">
    <source>
        <dbReference type="EMBL" id="MCX4149287.1"/>
    </source>
</evidence>
<feature type="transmembrane region" description="Helical" evidence="1">
    <location>
        <begin position="111"/>
        <end position="135"/>
    </location>
</feature>
<evidence type="ECO:0000256" key="1">
    <source>
        <dbReference type="SAM" id="Phobius"/>
    </source>
</evidence>
<dbReference type="GO" id="GO:0016747">
    <property type="term" value="F:acyltransferase activity, transferring groups other than amino-acyl groups"/>
    <property type="evidence" value="ECO:0007669"/>
    <property type="project" value="InterPro"/>
</dbReference>
<evidence type="ECO:0000259" key="2">
    <source>
        <dbReference type="Pfam" id="PF01757"/>
    </source>
</evidence>
<dbReference type="AlphaFoldDB" id="A0AAP5BJA1"/>
<name>A0AAP5BJA1_9BURK</name>
<dbReference type="EMBL" id="JAPKHW010000028">
    <property type="protein sequence ID" value="MCX4149287.1"/>
    <property type="molecule type" value="Genomic_DNA"/>
</dbReference>